<dbReference type="Gene3D" id="1.10.10.10">
    <property type="entry name" value="Winged helix-like DNA-binding domain superfamily/Winged helix DNA-binding domain"/>
    <property type="match status" value="1"/>
</dbReference>
<dbReference type="GO" id="GO:0003700">
    <property type="term" value="F:DNA-binding transcription factor activity"/>
    <property type="evidence" value="ECO:0007669"/>
    <property type="project" value="InterPro"/>
</dbReference>
<comment type="similarity">
    <text evidence="1">Belongs to the LysR transcriptional regulatory family.</text>
</comment>
<organism evidence="6 7">
    <name type="scientific">Ferrimonas sediminum</name>
    <dbReference type="NCBI Taxonomy" id="718193"/>
    <lineage>
        <taxon>Bacteria</taxon>
        <taxon>Pseudomonadati</taxon>
        <taxon>Pseudomonadota</taxon>
        <taxon>Gammaproteobacteria</taxon>
        <taxon>Alteromonadales</taxon>
        <taxon>Ferrimonadaceae</taxon>
        <taxon>Ferrimonas</taxon>
    </lineage>
</organism>
<reference evidence="7" key="1">
    <citation type="submission" date="2016-10" db="EMBL/GenBank/DDBJ databases">
        <authorList>
            <person name="Varghese N."/>
            <person name="Submissions S."/>
        </authorList>
    </citation>
    <scope>NUCLEOTIDE SEQUENCE [LARGE SCALE GENOMIC DNA]</scope>
    <source>
        <strain evidence="7">DSM 23317</strain>
    </source>
</reference>
<evidence type="ECO:0000313" key="6">
    <source>
        <dbReference type="EMBL" id="SDJ15049.1"/>
    </source>
</evidence>
<dbReference type="Proteomes" id="UP000199527">
    <property type="component" value="Unassembled WGS sequence"/>
</dbReference>
<dbReference type="Pfam" id="PF00126">
    <property type="entry name" value="HTH_1"/>
    <property type="match status" value="1"/>
</dbReference>
<dbReference type="CDD" id="cd08422">
    <property type="entry name" value="PBP2_CrgA_like"/>
    <property type="match status" value="1"/>
</dbReference>
<dbReference type="InterPro" id="IPR058163">
    <property type="entry name" value="LysR-type_TF_proteobact-type"/>
</dbReference>
<dbReference type="EMBL" id="FNEM01000005">
    <property type="protein sequence ID" value="SDJ15049.1"/>
    <property type="molecule type" value="Genomic_DNA"/>
</dbReference>
<dbReference type="SUPFAM" id="SSF46785">
    <property type="entry name" value="Winged helix' DNA-binding domain"/>
    <property type="match status" value="1"/>
</dbReference>
<evidence type="ECO:0000256" key="4">
    <source>
        <dbReference type="ARBA" id="ARBA00023163"/>
    </source>
</evidence>
<protein>
    <submittedName>
        <fullName evidence="6">DNA-binding transcriptional regulator, LysR family</fullName>
    </submittedName>
</protein>
<evidence type="ECO:0000256" key="3">
    <source>
        <dbReference type="ARBA" id="ARBA00023125"/>
    </source>
</evidence>
<feature type="domain" description="HTH lysR-type" evidence="5">
    <location>
        <begin position="1"/>
        <end position="58"/>
    </location>
</feature>
<evidence type="ECO:0000313" key="7">
    <source>
        <dbReference type="Proteomes" id="UP000199527"/>
    </source>
</evidence>
<dbReference type="Gene3D" id="3.40.190.10">
    <property type="entry name" value="Periplasmic binding protein-like II"/>
    <property type="match status" value="2"/>
</dbReference>
<dbReference type="AlphaFoldDB" id="A0A1G8RDQ5"/>
<dbReference type="GO" id="GO:0043565">
    <property type="term" value="F:sequence-specific DNA binding"/>
    <property type="evidence" value="ECO:0007669"/>
    <property type="project" value="TreeGrafter"/>
</dbReference>
<accession>A0A1G8RDQ5</accession>
<keyword evidence="2" id="KW-0805">Transcription regulation</keyword>
<dbReference type="InterPro" id="IPR036388">
    <property type="entry name" value="WH-like_DNA-bd_sf"/>
</dbReference>
<gene>
    <name evidence="6" type="ORF">SAMN04488540_105141</name>
</gene>
<evidence type="ECO:0000256" key="2">
    <source>
        <dbReference type="ARBA" id="ARBA00023015"/>
    </source>
</evidence>
<keyword evidence="3 6" id="KW-0238">DNA-binding</keyword>
<sequence length="297" mass="33351">MKLEDLQLFQLVADSRSFTQAAQIANLPIATVSRRIKQLESGIGLALFVRTTRKLKITEAGRQLYQSSLPMVAGINDAIAELKGVSQAPKGRLRVQLFPDTNLLPLLLQFQHRHPGVQFDIVISDRELDLSENGVDLAIRIGNQPRSNQVVHRLGTMKRLVVASPGYLTQRGRPASSAELSGHTCIIYRLPGGLLDDHWHTRGNPVTRVRGDITINQYSMLVDLLLSGQGIGYLPSLMAQPLIEAGRLVPLFDHDPRSNEPLWLVYSTRPLHRRLLADFIDYLLNERQQPRSLYQFS</sequence>
<dbReference type="PROSITE" id="PS50931">
    <property type="entry name" value="HTH_LYSR"/>
    <property type="match status" value="1"/>
</dbReference>
<evidence type="ECO:0000259" key="5">
    <source>
        <dbReference type="PROSITE" id="PS50931"/>
    </source>
</evidence>
<dbReference type="InterPro" id="IPR036390">
    <property type="entry name" value="WH_DNA-bd_sf"/>
</dbReference>
<keyword evidence="4" id="KW-0804">Transcription</keyword>
<dbReference type="GO" id="GO:0006351">
    <property type="term" value="P:DNA-templated transcription"/>
    <property type="evidence" value="ECO:0007669"/>
    <property type="project" value="TreeGrafter"/>
</dbReference>
<dbReference type="FunFam" id="1.10.10.10:FF:000001">
    <property type="entry name" value="LysR family transcriptional regulator"/>
    <property type="match status" value="1"/>
</dbReference>
<dbReference type="InterPro" id="IPR000847">
    <property type="entry name" value="LysR_HTH_N"/>
</dbReference>
<keyword evidence="7" id="KW-1185">Reference proteome</keyword>
<dbReference type="SUPFAM" id="SSF53850">
    <property type="entry name" value="Periplasmic binding protein-like II"/>
    <property type="match status" value="1"/>
</dbReference>
<dbReference type="Pfam" id="PF03466">
    <property type="entry name" value="LysR_substrate"/>
    <property type="match status" value="1"/>
</dbReference>
<dbReference type="OrthoDB" id="9785745at2"/>
<dbReference type="PANTHER" id="PTHR30537:SF68">
    <property type="entry name" value="TRANSCRIPTIONAL REGULATOR-RELATED"/>
    <property type="match status" value="1"/>
</dbReference>
<name>A0A1G8RDQ5_9GAMM</name>
<dbReference type="PANTHER" id="PTHR30537">
    <property type="entry name" value="HTH-TYPE TRANSCRIPTIONAL REGULATOR"/>
    <property type="match status" value="1"/>
</dbReference>
<dbReference type="InterPro" id="IPR005119">
    <property type="entry name" value="LysR_subst-bd"/>
</dbReference>
<evidence type="ECO:0000256" key="1">
    <source>
        <dbReference type="ARBA" id="ARBA00009437"/>
    </source>
</evidence>
<dbReference type="RefSeq" id="WP_090364701.1">
    <property type="nucleotide sequence ID" value="NZ_FNEM01000005.1"/>
</dbReference>
<proteinExistence type="inferred from homology"/>